<proteinExistence type="inferred from homology"/>
<accession>A0A2T1AF29</accession>
<protein>
    <submittedName>
        <fullName evidence="13">Small-conductance mechanosensitive channel</fullName>
    </submittedName>
</protein>
<dbReference type="OrthoDB" id="9799209at2"/>
<dbReference type="InterPro" id="IPR049278">
    <property type="entry name" value="MS_channel_C"/>
</dbReference>
<evidence type="ECO:0000256" key="7">
    <source>
        <dbReference type="SAM" id="MobiDB-lite"/>
    </source>
</evidence>
<evidence type="ECO:0000313" key="13">
    <source>
        <dbReference type="EMBL" id="PRZ47202.1"/>
    </source>
</evidence>
<evidence type="ECO:0000256" key="8">
    <source>
        <dbReference type="SAM" id="Phobius"/>
    </source>
</evidence>
<feature type="signal peptide" evidence="9">
    <location>
        <begin position="1"/>
        <end position="31"/>
    </location>
</feature>
<evidence type="ECO:0000313" key="14">
    <source>
        <dbReference type="Proteomes" id="UP000237718"/>
    </source>
</evidence>
<feature type="domain" description="Mechanosensitive ion channel MscS C-terminal" evidence="12">
    <location>
        <begin position="702"/>
        <end position="784"/>
    </location>
</feature>
<dbReference type="Gene3D" id="1.10.287.1260">
    <property type="match status" value="1"/>
</dbReference>
<reference evidence="13 14" key="1">
    <citation type="submission" date="2018-03" db="EMBL/GenBank/DDBJ databases">
        <title>Genomic Encyclopedia of Archaeal and Bacterial Type Strains, Phase II (KMG-II): from individual species to whole genera.</title>
        <authorList>
            <person name="Goeker M."/>
        </authorList>
    </citation>
    <scope>NUCLEOTIDE SEQUENCE [LARGE SCALE GENOMIC DNA]</scope>
    <source>
        <strain evidence="13 14">DSM 25328</strain>
    </source>
</reference>
<feature type="domain" description="DUF3772" evidence="11">
    <location>
        <begin position="153"/>
        <end position="213"/>
    </location>
</feature>
<organism evidence="13 14">
    <name type="scientific">Tritonibacter scottomollicae</name>
    <name type="common">Epibacterium scottomollicae</name>
    <dbReference type="NCBI Taxonomy" id="483013"/>
    <lineage>
        <taxon>Bacteria</taxon>
        <taxon>Pseudomonadati</taxon>
        <taxon>Pseudomonadota</taxon>
        <taxon>Alphaproteobacteria</taxon>
        <taxon>Rhodobacterales</taxon>
        <taxon>Paracoccaceae</taxon>
        <taxon>Tritonibacter</taxon>
    </lineage>
</organism>
<feature type="compositionally biased region" description="Acidic residues" evidence="7">
    <location>
        <begin position="836"/>
        <end position="847"/>
    </location>
</feature>
<dbReference type="PANTHER" id="PTHR30347">
    <property type="entry name" value="POTASSIUM CHANNEL RELATED"/>
    <property type="match status" value="1"/>
</dbReference>
<dbReference type="GO" id="GO:0008381">
    <property type="term" value="F:mechanosensitive monoatomic ion channel activity"/>
    <property type="evidence" value="ECO:0007669"/>
    <property type="project" value="UniProtKB-ARBA"/>
</dbReference>
<gene>
    <name evidence="13" type="ORF">CLV89_10748</name>
</gene>
<feature type="transmembrane region" description="Helical" evidence="8">
    <location>
        <begin position="346"/>
        <end position="362"/>
    </location>
</feature>
<dbReference type="InterPro" id="IPR023408">
    <property type="entry name" value="MscS_beta-dom_sf"/>
</dbReference>
<dbReference type="PANTHER" id="PTHR30347:SF1">
    <property type="entry name" value="MECHANOSENSITIVE CHANNEL MSCK"/>
    <property type="match status" value="1"/>
</dbReference>
<dbReference type="InterPro" id="IPR011066">
    <property type="entry name" value="MscS_channel_C_sf"/>
</dbReference>
<feature type="chain" id="PRO_5015703106" evidence="9">
    <location>
        <begin position="32"/>
        <end position="847"/>
    </location>
</feature>
<keyword evidence="6 8" id="KW-0472">Membrane</keyword>
<feature type="domain" description="Mechanosensitive ion channel MscS" evidence="10">
    <location>
        <begin position="627"/>
        <end position="694"/>
    </location>
</feature>
<evidence type="ECO:0000256" key="3">
    <source>
        <dbReference type="ARBA" id="ARBA00022475"/>
    </source>
</evidence>
<feature type="transmembrane region" description="Helical" evidence="8">
    <location>
        <begin position="611"/>
        <end position="640"/>
    </location>
</feature>
<dbReference type="Pfam" id="PF00924">
    <property type="entry name" value="MS_channel_2nd"/>
    <property type="match status" value="1"/>
</dbReference>
<feature type="transmembrane region" description="Helical" evidence="8">
    <location>
        <begin position="374"/>
        <end position="391"/>
    </location>
</feature>
<feature type="transmembrane region" description="Helical" evidence="8">
    <location>
        <begin position="307"/>
        <end position="326"/>
    </location>
</feature>
<dbReference type="Pfam" id="PF12607">
    <property type="entry name" value="DUF3772"/>
    <property type="match status" value="1"/>
</dbReference>
<comment type="similarity">
    <text evidence="2">Belongs to the MscS (TC 1.A.23) family.</text>
</comment>
<dbReference type="SUPFAM" id="SSF82689">
    <property type="entry name" value="Mechanosensitive channel protein MscS (YggB), C-terminal domain"/>
    <property type="match status" value="1"/>
</dbReference>
<name>A0A2T1AF29_TRISK</name>
<comment type="subcellular location">
    <subcellularLocation>
        <location evidence="1">Cell membrane</location>
        <topology evidence="1">Multi-pass membrane protein</topology>
    </subcellularLocation>
</comment>
<dbReference type="Proteomes" id="UP000237718">
    <property type="component" value="Unassembled WGS sequence"/>
</dbReference>
<dbReference type="EMBL" id="PVUF01000007">
    <property type="protein sequence ID" value="PRZ47202.1"/>
    <property type="molecule type" value="Genomic_DNA"/>
</dbReference>
<feature type="transmembrane region" description="Helical" evidence="8">
    <location>
        <begin position="454"/>
        <end position="471"/>
    </location>
</feature>
<feature type="transmembrane region" description="Helical" evidence="8">
    <location>
        <begin position="266"/>
        <end position="287"/>
    </location>
</feature>
<evidence type="ECO:0000256" key="2">
    <source>
        <dbReference type="ARBA" id="ARBA00008017"/>
    </source>
</evidence>
<evidence type="ECO:0000256" key="4">
    <source>
        <dbReference type="ARBA" id="ARBA00022692"/>
    </source>
</evidence>
<feature type="region of interest" description="Disordered" evidence="7">
    <location>
        <begin position="798"/>
        <end position="847"/>
    </location>
</feature>
<dbReference type="SUPFAM" id="SSF82861">
    <property type="entry name" value="Mechanosensitive channel protein MscS (YggB), transmembrane region"/>
    <property type="match status" value="1"/>
</dbReference>
<dbReference type="InterPro" id="IPR006685">
    <property type="entry name" value="MscS_channel_2nd"/>
</dbReference>
<feature type="compositionally biased region" description="Polar residues" evidence="7">
    <location>
        <begin position="816"/>
        <end position="825"/>
    </location>
</feature>
<dbReference type="Gene3D" id="2.30.30.60">
    <property type="match status" value="1"/>
</dbReference>
<dbReference type="Pfam" id="PF21082">
    <property type="entry name" value="MS_channel_3rd"/>
    <property type="match status" value="1"/>
</dbReference>
<dbReference type="AlphaFoldDB" id="A0A2T1AF29"/>
<evidence type="ECO:0000256" key="9">
    <source>
        <dbReference type="SAM" id="SignalP"/>
    </source>
</evidence>
<evidence type="ECO:0000256" key="1">
    <source>
        <dbReference type="ARBA" id="ARBA00004651"/>
    </source>
</evidence>
<keyword evidence="9" id="KW-0732">Signal</keyword>
<evidence type="ECO:0000259" key="12">
    <source>
        <dbReference type="Pfam" id="PF21082"/>
    </source>
</evidence>
<evidence type="ECO:0000256" key="5">
    <source>
        <dbReference type="ARBA" id="ARBA00022989"/>
    </source>
</evidence>
<feature type="transmembrane region" description="Helical" evidence="8">
    <location>
        <begin position="431"/>
        <end position="448"/>
    </location>
</feature>
<dbReference type="InterPro" id="IPR052702">
    <property type="entry name" value="MscS-like_channel"/>
</dbReference>
<evidence type="ECO:0000256" key="6">
    <source>
        <dbReference type="ARBA" id="ARBA00023136"/>
    </source>
</evidence>
<feature type="transmembrane region" description="Helical" evidence="8">
    <location>
        <begin position="582"/>
        <end position="605"/>
    </location>
</feature>
<keyword evidence="5 8" id="KW-1133">Transmembrane helix</keyword>
<feature type="transmembrane region" description="Helical" evidence="8">
    <location>
        <begin position="492"/>
        <end position="516"/>
    </location>
</feature>
<keyword evidence="3" id="KW-1003">Cell membrane</keyword>
<comment type="caution">
    <text evidence="13">The sequence shown here is derived from an EMBL/GenBank/DDBJ whole genome shotgun (WGS) entry which is preliminary data.</text>
</comment>
<dbReference type="SUPFAM" id="SSF50182">
    <property type="entry name" value="Sm-like ribonucleoproteins"/>
    <property type="match status" value="1"/>
</dbReference>
<dbReference type="Gene3D" id="3.30.70.100">
    <property type="match status" value="1"/>
</dbReference>
<feature type="transmembrane region" description="Helical" evidence="8">
    <location>
        <begin position="539"/>
        <end position="561"/>
    </location>
</feature>
<dbReference type="InterPro" id="IPR011014">
    <property type="entry name" value="MscS_channel_TM-2"/>
</dbReference>
<dbReference type="GO" id="GO:0005886">
    <property type="term" value="C:plasma membrane"/>
    <property type="evidence" value="ECO:0007669"/>
    <property type="project" value="UniProtKB-SubCell"/>
</dbReference>
<feature type="transmembrane region" description="Helical" evidence="8">
    <location>
        <begin position="228"/>
        <end position="245"/>
    </location>
</feature>
<keyword evidence="4 8" id="KW-0812">Transmembrane</keyword>
<dbReference type="InterPro" id="IPR010920">
    <property type="entry name" value="LSM_dom_sf"/>
</dbReference>
<dbReference type="InterPro" id="IPR022249">
    <property type="entry name" value="DUF3772"/>
</dbReference>
<sequence length="847" mass="92445">MTDLKKLIQVGLLLLTCLLLPLAALSQTVSATQTAESSAGLTEARDLAQDAASGALGEYYESWQRTADRAERVLDAKRASNGALEALRVELTGYRQQFLDAGNQNGDRLKTLRAQIEALGPVPEEGKSEPENIAKLREELQSQLATVTAPQVLADLGYSRAQGLITEIDKLIRERATRTLLERVPMPLNPENWPAAVLDATKVLGAFWNETADLMAQATTRETIRSRLPVLLLLLAGSVLLLGRGRHWAKKAGAYLRELGWRGTGVWRFIVSLLQVLLPYLGTVLLVRAIDISGVLGVRGTLLLDDAPLWSLILFASHWLGERLYVYQLTNELIPFEPRAQRQVRVLLVSLALVLVMQLILGRLDTIENFDDGTYAVLSWPLILLASLLLVRMNRIRVRQRRDEDTEIGEEDDEGAIAVGASRAMSLLRRLVFCLALIAPVLGAIGYINAAIAIIYPVILTLALVTTLMVLQRFLSDIYDWLTRNSQGAEDSLFSVMTGFVLALLSLPFFALIWGARTSDLTELWSRFLEGFDIGDTKISPTIFLTFVVIFACGYVLTRLLQGSLRSSLLPKTKIDPGGQNAIVSGVGYIGIFLAALIAVSTAGLDLSSLAIVAGALSVGIGFGLQTIVSNFVSGIILLIERPVSKGDWIEVGGLMGYVRDISVRSTRIETFDRTDVIVPNSDLISGTVTNYTRGNTVGRVIVPVGVAYGTDPRRIEQILMEVAKSHPMVLMNPAPAVVFQGFGADSLDFEIRAILRDVNWVLSVKSDMNYEIAKRFVEEGIEIPFAQRDIWIRNPEALKGEAGPSDTAPAEPTGASPSLPSRENTPIKPDLADVSVEDGAEGDADR</sequence>
<evidence type="ECO:0000259" key="10">
    <source>
        <dbReference type="Pfam" id="PF00924"/>
    </source>
</evidence>
<dbReference type="RefSeq" id="WP_106163985.1">
    <property type="nucleotide sequence ID" value="NZ_PVUF01000007.1"/>
</dbReference>
<evidence type="ECO:0000259" key="11">
    <source>
        <dbReference type="Pfam" id="PF12607"/>
    </source>
</evidence>